<evidence type="ECO:0000256" key="4">
    <source>
        <dbReference type="ARBA" id="ARBA00023242"/>
    </source>
</evidence>
<sequence length="657" mass="75109">MCRYPTIDEASFAEACPICRNICNCGKCLRSKTVVKELLIPELELSTEDKIYYSKYKIKVLLPSLEKFVIEDKMEREEEARTQGKFSSCCEVLQKYPLSTFKARNNTSVMDIHRSCLNCLYKLCVTCCREVRNGFQLGNGGYYRRVVDCNFNTEVGSSSAAYRCPPEEWKLMKNGGILCPPKVMGGCAQGILELYSIYPDNQVPELLVKVEAITKSDKLTDGKKVSEGSCSCLRFDHESNVGIEKSRKAASREECSGNYLYSPQAVDIKKTDLKHFQWHLSNGDPVIVSNVLDGALGLSWEPTVMERAFRVSGKNELNASDVHVINCVDWSEEKINVHKFFEGYSKGLFDSQGSPKILKLETWPQSVSFDKQLPRHFAELIRCLPFRHYTHPVMGCLNIAAKLPKMCTQDLGPKICVSYGPYGVEQGSDCYSVTKLHYAASDRVNILMHSASITHTPEQLSMIAKLKKRHVTQDPFLGNNEIAYRHGKKIEENKGKSPMSVNRLDHFEDLDSGSIWDIFRRQDVPKLEEYLRNHSEEFGRVFPLHQMVHPVHEQNFYLTEEHKRKLKEEYGIEPWTFVQRIGDAVFIPVGCPYQIRNLKSCINVVVDFVSSENATMCIHLSEYRSLPHNHMFKELQVKKMILQELFHAVEDLEKDTL</sequence>
<dbReference type="SMART" id="SM00558">
    <property type="entry name" value="JmjC"/>
    <property type="match status" value="1"/>
</dbReference>
<dbReference type="InterPro" id="IPR045109">
    <property type="entry name" value="LSDs-like"/>
</dbReference>
<keyword evidence="7" id="KW-1185">Reference proteome</keyword>
<dbReference type="GO" id="GO:0005634">
    <property type="term" value="C:nucleus"/>
    <property type="evidence" value="ECO:0007669"/>
    <property type="project" value="UniProtKB-SubCell"/>
</dbReference>
<evidence type="ECO:0000313" key="7">
    <source>
        <dbReference type="Proteomes" id="UP001634393"/>
    </source>
</evidence>
<evidence type="ECO:0000256" key="1">
    <source>
        <dbReference type="ARBA" id="ARBA00004123"/>
    </source>
</evidence>
<dbReference type="InterPro" id="IPR003347">
    <property type="entry name" value="JmjC_dom"/>
</dbReference>
<comment type="similarity">
    <text evidence="2">Belongs to the JARID1 histone demethylase family.</text>
</comment>
<proteinExistence type="inferred from homology"/>
<dbReference type="Gene3D" id="2.60.120.650">
    <property type="entry name" value="Cupin"/>
    <property type="match status" value="1"/>
</dbReference>
<keyword evidence="4" id="KW-0539">Nucleus</keyword>
<comment type="caution">
    <text evidence="6">The sequence shown here is derived from an EMBL/GenBank/DDBJ whole genome shotgun (WGS) entry which is preliminary data.</text>
</comment>
<comment type="subcellular location">
    <subcellularLocation>
        <location evidence="1">Nucleus</location>
    </subcellularLocation>
</comment>
<dbReference type="GO" id="GO:0046872">
    <property type="term" value="F:metal ion binding"/>
    <property type="evidence" value="ECO:0007669"/>
    <property type="project" value="UniProtKB-KW"/>
</dbReference>
<dbReference type="Proteomes" id="UP001634393">
    <property type="component" value="Unassembled WGS sequence"/>
</dbReference>
<keyword evidence="3" id="KW-0479">Metal-binding</keyword>
<reference evidence="6 7" key="1">
    <citation type="submission" date="2024-12" db="EMBL/GenBank/DDBJ databases">
        <title>The unique morphological basis and parallel evolutionary history of personate flowers in Penstemon.</title>
        <authorList>
            <person name="Depatie T.H."/>
            <person name="Wessinger C.A."/>
        </authorList>
    </citation>
    <scope>NUCLEOTIDE SEQUENCE [LARGE SCALE GENOMIC DNA]</scope>
    <source>
        <strain evidence="6">WTNN_2</strain>
        <tissue evidence="6">Leaf</tissue>
    </source>
</reference>
<gene>
    <name evidence="6" type="ORF">ACJIZ3_014444</name>
</gene>
<evidence type="ECO:0000256" key="3">
    <source>
        <dbReference type="ARBA" id="ARBA00022723"/>
    </source>
</evidence>
<dbReference type="EMBL" id="JBJXBP010000008">
    <property type="protein sequence ID" value="KAL3813176.1"/>
    <property type="molecule type" value="Genomic_DNA"/>
</dbReference>
<evidence type="ECO:0000259" key="5">
    <source>
        <dbReference type="PROSITE" id="PS51184"/>
    </source>
</evidence>
<feature type="domain" description="JmjC" evidence="5">
    <location>
        <begin position="392"/>
        <end position="625"/>
    </location>
</feature>
<protein>
    <recommendedName>
        <fullName evidence="5">JmjC domain-containing protein</fullName>
    </recommendedName>
</protein>
<dbReference type="PROSITE" id="PS51184">
    <property type="entry name" value="JMJC"/>
    <property type="match status" value="1"/>
</dbReference>
<name>A0ABD3RR68_9LAMI</name>
<dbReference type="Pfam" id="PF02373">
    <property type="entry name" value="JmjC"/>
    <property type="match status" value="1"/>
</dbReference>
<dbReference type="CDD" id="cd02208">
    <property type="entry name" value="cupin_RmlC-like"/>
    <property type="match status" value="1"/>
</dbReference>
<dbReference type="PANTHER" id="PTHR12549">
    <property type="entry name" value="JMJC DOMAIN-CONTAINING HISTONE DEMETHYLATION PROTEIN"/>
    <property type="match status" value="1"/>
</dbReference>
<dbReference type="PANTHER" id="PTHR12549:SF11">
    <property type="entry name" value="LYSINE-SPECIFIC DEMETHYLASE JMJ25"/>
    <property type="match status" value="1"/>
</dbReference>
<dbReference type="AlphaFoldDB" id="A0ABD3RR68"/>
<dbReference type="SUPFAM" id="SSF51197">
    <property type="entry name" value="Clavaminate synthase-like"/>
    <property type="match status" value="1"/>
</dbReference>
<evidence type="ECO:0000256" key="2">
    <source>
        <dbReference type="ARBA" id="ARBA00006801"/>
    </source>
</evidence>
<organism evidence="6 7">
    <name type="scientific">Penstemon smallii</name>
    <dbReference type="NCBI Taxonomy" id="265156"/>
    <lineage>
        <taxon>Eukaryota</taxon>
        <taxon>Viridiplantae</taxon>
        <taxon>Streptophyta</taxon>
        <taxon>Embryophyta</taxon>
        <taxon>Tracheophyta</taxon>
        <taxon>Spermatophyta</taxon>
        <taxon>Magnoliopsida</taxon>
        <taxon>eudicotyledons</taxon>
        <taxon>Gunneridae</taxon>
        <taxon>Pentapetalae</taxon>
        <taxon>asterids</taxon>
        <taxon>lamiids</taxon>
        <taxon>Lamiales</taxon>
        <taxon>Plantaginaceae</taxon>
        <taxon>Cheloneae</taxon>
        <taxon>Penstemon</taxon>
    </lineage>
</organism>
<accession>A0ABD3RR68</accession>
<evidence type="ECO:0000313" key="6">
    <source>
        <dbReference type="EMBL" id="KAL3813176.1"/>
    </source>
</evidence>